<dbReference type="Gene3D" id="2.70.98.70">
    <property type="match status" value="1"/>
</dbReference>
<dbReference type="PANTHER" id="PTHR39210">
    <property type="entry name" value="HEPARIN-SULFATE LYASE"/>
    <property type="match status" value="1"/>
</dbReference>
<keyword evidence="3" id="KW-0574">Periplasm</keyword>
<dbReference type="AlphaFoldDB" id="A0A1N7PTC0"/>
<proteinExistence type="predicted"/>
<evidence type="ECO:0000256" key="4">
    <source>
        <dbReference type="ARBA" id="ARBA00023239"/>
    </source>
</evidence>
<dbReference type="InterPro" id="IPR031680">
    <property type="entry name" value="Hepar_II_III_N"/>
</dbReference>
<feature type="domain" description="Heparin-sulfate lyase N-terminal" evidence="6">
    <location>
        <begin position="117"/>
        <end position="312"/>
    </location>
</feature>
<evidence type="ECO:0000256" key="1">
    <source>
        <dbReference type="ARBA" id="ARBA00004418"/>
    </source>
</evidence>
<reference evidence="8" key="1">
    <citation type="submission" date="2017-01" db="EMBL/GenBank/DDBJ databases">
        <authorList>
            <person name="Varghese N."/>
            <person name="Submissions S."/>
        </authorList>
    </citation>
    <scope>NUCLEOTIDE SEQUENCE [LARGE SCALE GENOMIC DNA]</scope>
    <source>
        <strain evidence="8">DSM 29430</strain>
    </source>
</reference>
<evidence type="ECO:0000259" key="5">
    <source>
        <dbReference type="Pfam" id="PF07940"/>
    </source>
</evidence>
<evidence type="ECO:0000256" key="3">
    <source>
        <dbReference type="ARBA" id="ARBA00022764"/>
    </source>
</evidence>
<evidence type="ECO:0000313" key="7">
    <source>
        <dbReference type="EMBL" id="SIT13861.1"/>
    </source>
</evidence>
<dbReference type="GO" id="GO:0042597">
    <property type="term" value="C:periplasmic space"/>
    <property type="evidence" value="ECO:0007669"/>
    <property type="project" value="UniProtKB-SubCell"/>
</dbReference>
<dbReference type="STRING" id="633194.SAMN05421759_1204"/>
<sequence>MTLAAKLPTYARLGLPNVARVAAYRLGLKSGLHPVLAQTAHIPPGPYFRETPTRVGLPAPNTSWDDALWWFGWYCRPLPTTPPDWFANPFSDAAQPDASQDWWRISDFGAGDIKGLWELSRMDWAVAWATQAAHGEAEVFTRLNTWLADWVRENPAYKGPNWKCGQEASIRVLHLVLVSWLLDQDQNPEKALIEFVSAHLRRIAPTMSYAIGQQNNHGTSEAAALFVGGSFLMGHDPRADDWMRKGRTWLEDRAQVLIEPDGSFSQYSVNYHRLMLDTYSLVEAWRRHAKLAPFSSELYHRLEAATVWLVSMTDEESGEAPNIGANDGANLLPLAEAEYRDFRQSGQLASALFLQRDAFGAGPWNNALKWLSIPESSDPLQTKIESFDYGGYHVLKQDGARAVLRYPRFNFRPSQADALHLDLIVCGRALLRDAGTFSYNSSQSEWFASAAAHNTVQFDGRDQMPRLSRFLFGDWLRASNVNLTLDNGTHPKATAGYTDGQGAKHLRSVSLSSNELVCKDEISGNFSGACLRWRLLPGEYELNGLSVKGDHLSLVMEVDGCTPRAKLDIAPESRHYLEQTKIPVLELYLDAPSKITTRVFF</sequence>
<keyword evidence="8" id="KW-1185">Reference proteome</keyword>
<keyword evidence="2" id="KW-0732">Signal</keyword>
<evidence type="ECO:0000259" key="6">
    <source>
        <dbReference type="Pfam" id="PF16889"/>
    </source>
</evidence>
<comment type="subcellular location">
    <subcellularLocation>
        <location evidence="1">Periplasm</location>
    </subcellularLocation>
</comment>
<evidence type="ECO:0000313" key="8">
    <source>
        <dbReference type="Proteomes" id="UP000186684"/>
    </source>
</evidence>
<name>A0A1N7PTC0_9RHOB</name>
<evidence type="ECO:0000256" key="2">
    <source>
        <dbReference type="ARBA" id="ARBA00022729"/>
    </source>
</evidence>
<dbReference type="Proteomes" id="UP000186684">
    <property type="component" value="Unassembled WGS sequence"/>
</dbReference>
<dbReference type="Gene3D" id="1.50.10.100">
    <property type="entry name" value="Chondroitin AC/alginate lyase"/>
    <property type="match status" value="1"/>
</dbReference>
<dbReference type="SUPFAM" id="SSF48230">
    <property type="entry name" value="Chondroitin AC/alginate lyase"/>
    <property type="match status" value="1"/>
</dbReference>
<dbReference type="OrthoDB" id="9763014at2"/>
<accession>A0A1N7PTC0</accession>
<dbReference type="Pfam" id="PF16889">
    <property type="entry name" value="Hepar_II_III_N"/>
    <property type="match status" value="1"/>
</dbReference>
<dbReference type="InterPro" id="IPR008929">
    <property type="entry name" value="Chondroitin_lyas"/>
</dbReference>
<dbReference type="RefSeq" id="WP_076450663.1">
    <property type="nucleotide sequence ID" value="NZ_FTOQ01000020.1"/>
</dbReference>
<dbReference type="GO" id="GO:0016829">
    <property type="term" value="F:lyase activity"/>
    <property type="evidence" value="ECO:0007669"/>
    <property type="project" value="UniProtKB-KW"/>
</dbReference>
<organism evidence="7 8">
    <name type="scientific">Roseivivax lentus</name>
    <dbReference type="NCBI Taxonomy" id="633194"/>
    <lineage>
        <taxon>Bacteria</taxon>
        <taxon>Pseudomonadati</taxon>
        <taxon>Pseudomonadota</taxon>
        <taxon>Alphaproteobacteria</taxon>
        <taxon>Rhodobacterales</taxon>
        <taxon>Roseobacteraceae</taxon>
        <taxon>Roseivivax</taxon>
    </lineage>
</organism>
<dbReference type="PANTHER" id="PTHR39210:SF1">
    <property type="entry name" value="HEPARIN-SULFATE LYASE"/>
    <property type="match status" value="1"/>
</dbReference>
<feature type="domain" description="Heparinase II/III-like C-terminal" evidence="5">
    <location>
        <begin position="383"/>
        <end position="537"/>
    </location>
</feature>
<dbReference type="Pfam" id="PF07940">
    <property type="entry name" value="Hepar_II_III_C"/>
    <property type="match status" value="1"/>
</dbReference>
<protein>
    <submittedName>
        <fullName evidence="7">Heparinase II/III N-terminus</fullName>
    </submittedName>
</protein>
<dbReference type="InterPro" id="IPR012480">
    <property type="entry name" value="Hepar_II_III_C"/>
</dbReference>
<dbReference type="EMBL" id="FTOQ01000020">
    <property type="protein sequence ID" value="SIT13861.1"/>
    <property type="molecule type" value="Genomic_DNA"/>
</dbReference>
<gene>
    <name evidence="7" type="ORF">SAMN05421759_1204</name>
</gene>
<keyword evidence="4" id="KW-0456">Lyase</keyword>